<dbReference type="InterPro" id="IPR025436">
    <property type="entry name" value="DUF4179"/>
</dbReference>
<keyword evidence="1" id="KW-0472">Membrane</keyword>
<feature type="transmembrane region" description="Helical" evidence="1">
    <location>
        <begin position="60"/>
        <end position="81"/>
    </location>
</feature>
<proteinExistence type="predicted"/>
<feature type="domain" description="DUF4179" evidence="2">
    <location>
        <begin position="53"/>
        <end position="145"/>
    </location>
</feature>
<dbReference type="OrthoDB" id="2787767at2"/>
<reference evidence="3 4" key="1">
    <citation type="submission" date="2017-11" db="EMBL/GenBank/DDBJ databases">
        <title>Comparitive Functional Genomics of Dry Heat Resistant strains isolated from the Viking Spacecraft.</title>
        <authorList>
            <person name="Seuylemezian A."/>
            <person name="Cooper K."/>
            <person name="Vaishampayan P."/>
        </authorList>
    </citation>
    <scope>NUCLEOTIDE SEQUENCE [LARGE SCALE GENOMIC DNA]</scope>
    <source>
        <strain evidence="3 4">V1-29</strain>
    </source>
</reference>
<organism evidence="3 4">
    <name type="scientific">Peribacillus deserti</name>
    <dbReference type="NCBI Taxonomy" id="673318"/>
    <lineage>
        <taxon>Bacteria</taxon>
        <taxon>Bacillati</taxon>
        <taxon>Bacillota</taxon>
        <taxon>Bacilli</taxon>
        <taxon>Bacillales</taxon>
        <taxon>Bacillaceae</taxon>
        <taxon>Peribacillus</taxon>
    </lineage>
</organism>
<evidence type="ECO:0000256" key="1">
    <source>
        <dbReference type="SAM" id="Phobius"/>
    </source>
</evidence>
<dbReference type="Pfam" id="PF13786">
    <property type="entry name" value="DUF4179"/>
    <property type="match status" value="1"/>
</dbReference>
<accession>A0A2N5M5K1</accession>
<gene>
    <name evidence="3" type="ORF">CUU66_11890</name>
</gene>
<dbReference type="Proteomes" id="UP000234748">
    <property type="component" value="Unassembled WGS sequence"/>
</dbReference>
<keyword evidence="1" id="KW-0812">Transmembrane</keyword>
<name>A0A2N5M5K1_9BACI</name>
<keyword evidence="4" id="KW-1185">Reference proteome</keyword>
<dbReference type="EMBL" id="PGUY01000037">
    <property type="protein sequence ID" value="PLT29602.1"/>
    <property type="molecule type" value="Genomic_DNA"/>
</dbReference>
<evidence type="ECO:0000259" key="2">
    <source>
        <dbReference type="Pfam" id="PF13786"/>
    </source>
</evidence>
<dbReference type="AlphaFoldDB" id="A0A2N5M5K1"/>
<evidence type="ECO:0000313" key="3">
    <source>
        <dbReference type="EMBL" id="PLT29602.1"/>
    </source>
</evidence>
<protein>
    <recommendedName>
        <fullName evidence="2">DUF4179 domain-containing protein</fullName>
    </recommendedName>
</protein>
<sequence>MEKDQFIKHLNNAMENQVPDVWDELTRKIQHMEGERNGKVVHLKDKRIPRTKKRNRSKRLSLAAAACLLAISAFSYTPVLASIKEVYDKIFSSNHIDDTGLKTALSSGQGQAVNQTFYDKANDINVHFESILTDEKETKLLLTFQSKTTDLKNYNIDIFEGESSINLITGDVQRKKLKSVGWGSRYYDRKENKVAKALSFDSIKEYKGQNIRLEIKDITIYEEDGFGKAEALWPLEFMLDQSAVSTRETAEINQSFSYGKQTYTIKKVEFSSMETRVVVTGSDTKLLKDENGMEYRIMSKLEQQFLHARKIDKVYGYIVDPKKSGVFLKSAGEKVEPIFSKGEVAGERDEYLMIFAPVKDCRNTILEVGANIKIPLTK</sequence>
<keyword evidence="1" id="KW-1133">Transmembrane helix</keyword>
<evidence type="ECO:0000313" key="4">
    <source>
        <dbReference type="Proteomes" id="UP000234748"/>
    </source>
</evidence>
<comment type="caution">
    <text evidence="3">The sequence shown here is derived from an EMBL/GenBank/DDBJ whole genome shotgun (WGS) entry which is preliminary data.</text>
</comment>
<dbReference type="RefSeq" id="WP_101642398.1">
    <property type="nucleotide sequence ID" value="NZ_PGUY01000037.1"/>
</dbReference>